<keyword evidence="2" id="KW-1185">Reference proteome</keyword>
<evidence type="ECO:0000313" key="1">
    <source>
        <dbReference type="EMBL" id="KAG6375293.1"/>
    </source>
</evidence>
<dbReference type="AlphaFoldDB" id="A0A8I3A807"/>
<evidence type="ECO:0000313" key="2">
    <source>
        <dbReference type="Proteomes" id="UP000683000"/>
    </source>
</evidence>
<accession>A0A8I3A807</accession>
<sequence length="129" mass="14639">MSLSPPPTNETRAALKRRIATLEIENAGLVSHMVKKPVHSYVREGRAIHRLVSLADPVTDLIAEYDRRIMLVENESEVESLRSSEVEERTYRSYKKLVLWCPSVQELVKSTTQGYKMATACQDVSVSYV</sequence>
<protein>
    <submittedName>
        <fullName evidence="1">Uncharacterized protein</fullName>
    </submittedName>
</protein>
<name>A0A8I3A807_9AGAM</name>
<dbReference type="Proteomes" id="UP000683000">
    <property type="component" value="Unassembled WGS sequence"/>
</dbReference>
<dbReference type="EMBL" id="JAGFBS010000015">
    <property type="protein sequence ID" value="KAG6375293.1"/>
    <property type="molecule type" value="Genomic_DNA"/>
</dbReference>
<dbReference type="OrthoDB" id="2671428at2759"/>
<gene>
    <name evidence="1" type="ORF">JVT61DRAFT_3518</name>
</gene>
<comment type="caution">
    <text evidence="1">The sequence shown here is derived from an EMBL/GenBank/DDBJ whole genome shotgun (WGS) entry which is preliminary data.</text>
</comment>
<organism evidence="1 2">
    <name type="scientific">Boletus reticuloceps</name>
    <dbReference type="NCBI Taxonomy" id="495285"/>
    <lineage>
        <taxon>Eukaryota</taxon>
        <taxon>Fungi</taxon>
        <taxon>Dikarya</taxon>
        <taxon>Basidiomycota</taxon>
        <taxon>Agaricomycotina</taxon>
        <taxon>Agaricomycetes</taxon>
        <taxon>Agaricomycetidae</taxon>
        <taxon>Boletales</taxon>
        <taxon>Boletineae</taxon>
        <taxon>Boletaceae</taxon>
        <taxon>Boletoideae</taxon>
        <taxon>Boletus</taxon>
    </lineage>
</organism>
<reference evidence="1" key="1">
    <citation type="submission" date="2021-03" db="EMBL/GenBank/DDBJ databases">
        <title>Evolutionary innovations through gain and loss of genes in the ectomycorrhizal Boletales.</title>
        <authorList>
            <person name="Wu G."/>
            <person name="Miyauchi S."/>
            <person name="Morin E."/>
            <person name="Yang Z.-L."/>
            <person name="Xu J."/>
            <person name="Martin F.M."/>
        </authorList>
    </citation>
    <scope>NUCLEOTIDE SEQUENCE</scope>
    <source>
        <strain evidence="1">BR01</strain>
    </source>
</reference>
<proteinExistence type="predicted"/>